<reference evidence="7" key="1">
    <citation type="journal article" date="2013" name="Genetics">
        <title>The draft genome and transcriptome of Panagrellus redivivus are shaped by the harsh demands of a free-living lifestyle.</title>
        <authorList>
            <person name="Srinivasan J."/>
            <person name="Dillman A.R."/>
            <person name="Macchietto M.G."/>
            <person name="Heikkinen L."/>
            <person name="Lakso M."/>
            <person name="Fracchia K.M."/>
            <person name="Antoshechkin I."/>
            <person name="Mortazavi A."/>
            <person name="Wong G."/>
            <person name="Sternberg P.W."/>
        </authorList>
    </citation>
    <scope>NUCLEOTIDE SEQUENCE [LARGE SCALE GENOMIC DNA]</scope>
    <source>
        <strain evidence="7">MT8872</strain>
    </source>
</reference>
<feature type="transmembrane region" description="Helical" evidence="5">
    <location>
        <begin position="187"/>
        <end position="208"/>
    </location>
</feature>
<dbReference type="WBParaSite" id="Pan_g12078.t1">
    <property type="protein sequence ID" value="Pan_g12078.t1"/>
    <property type="gene ID" value="Pan_g12078"/>
</dbReference>
<feature type="transmembrane region" description="Helical" evidence="5">
    <location>
        <begin position="24"/>
        <end position="49"/>
    </location>
</feature>
<dbReference type="SMART" id="SM01381">
    <property type="entry name" value="7TM_GPCR_Srsx"/>
    <property type="match status" value="1"/>
</dbReference>
<protein>
    <submittedName>
        <fullName evidence="8">G_PROTEIN_RECEP_F1_2 domain-containing protein</fullName>
    </submittedName>
</protein>
<feature type="transmembrane region" description="Helical" evidence="5">
    <location>
        <begin position="61"/>
        <end position="85"/>
    </location>
</feature>
<dbReference type="InterPro" id="IPR047130">
    <property type="entry name" value="7TM_GPCR_Srsx_nematod"/>
</dbReference>
<sequence length="301" mass="34393">MENTDISVYGAYIRDHSAEYTEKVLFGIIARMFIMFFGIWGNFNLIYAVYRNPGLRSCSGILLAITAIANTFHQSSHLFYTYLVFAKVNLVTVRTCVFVNTLPNIGFHVGLLMVFFLAVDRLICVLFPVTRRRMTETTFIAIYMLITSIITVFFVSFAYYELFRLGPGQLVFCLVTDGLPGRAGRSWFFVCLIGSSLALVCYVIIWVLLKMSKRKQKDSGTAKMFKSLFSICVVICTCWMAIGTLFVCVALIDIPTMDAWFIRYNLGVAINFACSCNYYILFYCRTNVRRKGHKRIILANF</sequence>
<keyword evidence="7" id="KW-1185">Reference proteome</keyword>
<feature type="transmembrane region" description="Helical" evidence="5">
    <location>
        <begin position="264"/>
        <end position="284"/>
    </location>
</feature>
<dbReference type="PANTHER" id="PTHR23360:SF5">
    <property type="entry name" value="G-PROTEIN COUPLED RECEPTORS FAMILY 1 PROFILE DOMAIN-CONTAINING PROTEIN"/>
    <property type="match status" value="1"/>
</dbReference>
<feature type="transmembrane region" description="Helical" evidence="5">
    <location>
        <begin position="105"/>
        <end position="127"/>
    </location>
</feature>
<evidence type="ECO:0000256" key="2">
    <source>
        <dbReference type="ARBA" id="ARBA00022692"/>
    </source>
</evidence>
<feature type="domain" description="G-protein coupled receptors family 1 profile" evidence="6">
    <location>
        <begin position="41"/>
        <end position="282"/>
    </location>
</feature>
<organism evidence="7 8">
    <name type="scientific">Panagrellus redivivus</name>
    <name type="common">Microworm</name>
    <dbReference type="NCBI Taxonomy" id="6233"/>
    <lineage>
        <taxon>Eukaryota</taxon>
        <taxon>Metazoa</taxon>
        <taxon>Ecdysozoa</taxon>
        <taxon>Nematoda</taxon>
        <taxon>Chromadorea</taxon>
        <taxon>Rhabditida</taxon>
        <taxon>Tylenchina</taxon>
        <taxon>Panagrolaimomorpha</taxon>
        <taxon>Panagrolaimoidea</taxon>
        <taxon>Panagrolaimidae</taxon>
        <taxon>Panagrellus</taxon>
    </lineage>
</organism>
<evidence type="ECO:0000256" key="3">
    <source>
        <dbReference type="ARBA" id="ARBA00022989"/>
    </source>
</evidence>
<dbReference type="Proteomes" id="UP000492821">
    <property type="component" value="Unassembled WGS sequence"/>
</dbReference>
<evidence type="ECO:0000259" key="6">
    <source>
        <dbReference type="PROSITE" id="PS50262"/>
    </source>
</evidence>
<feature type="transmembrane region" description="Helical" evidence="5">
    <location>
        <begin position="228"/>
        <end position="252"/>
    </location>
</feature>
<dbReference type="InterPro" id="IPR017452">
    <property type="entry name" value="GPCR_Rhodpsn_7TM"/>
</dbReference>
<proteinExistence type="predicted"/>
<keyword evidence="3 5" id="KW-1133">Transmembrane helix</keyword>
<dbReference type="Pfam" id="PF10320">
    <property type="entry name" value="7TM_GPCR_Srsx"/>
    <property type="match status" value="1"/>
</dbReference>
<dbReference type="AlphaFoldDB" id="A0A7E4USP8"/>
<dbReference type="PROSITE" id="PS50262">
    <property type="entry name" value="G_PROTEIN_RECEP_F1_2"/>
    <property type="match status" value="1"/>
</dbReference>
<accession>A0A7E4USP8</accession>
<reference evidence="8" key="2">
    <citation type="submission" date="2020-10" db="UniProtKB">
        <authorList>
            <consortium name="WormBaseParasite"/>
        </authorList>
    </citation>
    <scope>IDENTIFICATION</scope>
</reference>
<dbReference type="GO" id="GO:0004930">
    <property type="term" value="F:G protein-coupled receptor activity"/>
    <property type="evidence" value="ECO:0007669"/>
    <property type="project" value="InterPro"/>
</dbReference>
<dbReference type="InterPro" id="IPR000276">
    <property type="entry name" value="GPCR_Rhodpsn"/>
</dbReference>
<dbReference type="CDD" id="cd00637">
    <property type="entry name" value="7tm_classA_rhodopsin-like"/>
    <property type="match status" value="1"/>
</dbReference>
<evidence type="ECO:0000256" key="5">
    <source>
        <dbReference type="SAM" id="Phobius"/>
    </source>
</evidence>
<dbReference type="GO" id="GO:0016020">
    <property type="term" value="C:membrane"/>
    <property type="evidence" value="ECO:0007669"/>
    <property type="project" value="UniProtKB-SubCell"/>
</dbReference>
<evidence type="ECO:0000256" key="1">
    <source>
        <dbReference type="ARBA" id="ARBA00004370"/>
    </source>
</evidence>
<keyword evidence="4 5" id="KW-0472">Membrane</keyword>
<evidence type="ECO:0000256" key="4">
    <source>
        <dbReference type="ARBA" id="ARBA00023136"/>
    </source>
</evidence>
<dbReference type="InterPro" id="IPR019424">
    <property type="entry name" value="7TM_GPCR_Srsx"/>
</dbReference>
<name>A0A7E4USP8_PANRE</name>
<dbReference type="SUPFAM" id="SSF81321">
    <property type="entry name" value="Family A G protein-coupled receptor-like"/>
    <property type="match status" value="1"/>
</dbReference>
<evidence type="ECO:0000313" key="8">
    <source>
        <dbReference type="WBParaSite" id="Pan_g12078.t1"/>
    </source>
</evidence>
<keyword evidence="2 5" id="KW-0812">Transmembrane</keyword>
<dbReference type="PANTHER" id="PTHR23360">
    <property type="entry name" value="G-PROTEIN COUPLED RECEPTORS FAMILY 1 PROFILE DOMAIN-CONTAINING PROTEIN-RELATED"/>
    <property type="match status" value="1"/>
</dbReference>
<dbReference type="Gene3D" id="1.20.1070.10">
    <property type="entry name" value="Rhodopsin 7-helix transmembrane proteins"/>
    <property type="match status" value="1"/>
</dbReference>
<feature type="transmembrane region" description="Helical" evidence="5">
    <location>
        <begin position="139"/>
        <end position="160"/>
    </location>
</feature>
<evidence type="ECO:0000313" key="7">
    <source>
        <dbReference type="Proteomes" id="UP000492821"/>
    </source>
</evidence>
<comment type="subcellular location">
    <subcellularLocation>
        <location evidence="1">Membrane</location>
    </subcellularLocation>
</comment>